<proteinExistence type="predicted"/>
<dbReference type="AlphaFoldDB" id="A0A4C1ZJ45"/>
<evidence type="ECO:0000313" key="3">
    <source>
        <dbReference type="Proteomes" id="UP000299102"/>
    </source>
</evidence>
<comment type="caution">
    <text evidence="2">The sequence shown here is derived from an EMBL/GenBank/DDBJ whole genome shotgun (WGS) entry which is preliminary data.</text>
</comment>
<evidence type="ECO:0000313" key="2">
    <source>
        <dbReference type="EMBL" id="GBP87144.1"/>
    </source>
</evidence>
<dbReference type="EMBL" id="BGZK01001838">
    <property type="protein sequence ID" value="GBP87144.1"/>
    <property type="molecule type" value="Genomic_DNA"/>
</dbReference>
<keyword evidence="3" id="KW-1185">Reference proteome</keyword>
<name>A0A4C1ZJ45_EUMVA</name>
<gene>
    <name evidence="2" type="ORF">EVAR_102327_1</name>
</gene>
<evidence type="ECO:0000256" key="1">
    <source>
        <dbReference type="SAM" id="MobiDB-lite"/>
    </source>
</evidence>
<dbReference type="Proteomes" id="UP000299102">
    <property type="component" value="Unassembled WGS sequence"/>
</dbReference>
<sequence length="134" mass="14731">MGARYSAGRGRRPAATMDGRTKEEVVRVTPRTLRHDTGLPDTVAILAAAHKWAYSAVVRSVVSKQDGTEFDPDYKRIGQPALDLNEIKSLAKYLAGHPKTSDSDVIWHWRQQSPADPNPELELSLKVLGPSSVV</sequence>
<organism evidence="2 3">
    <name type="scientific">Eumeta variegata</name>
    <name type="common">Bagworm moth</name>
    <name type="synonym">Eumeta japonica</name>
    <dbReference type="NCBI Taxonomy" id="151549"/>
    <lineage>
        <taxon>Eukaryota</taxon>
        <taxon>Metazoa</taxon>
        <taxon>Ecdysozoa</taxon>
        <taxon>Arthropoda</taxon>
        <taxon>Hexapoda</taxon>
        <taxon>Insecta</taxon>
        <taxon>Pterygota</taxon>
        <taxon>Neoptera</taxon>
        <taxon>Endopterygota</taxon>
        <taxon>Lepidoptera</taxon>
        <taxon>Glossata</taxon>
        <taxon>Ditrysia</taxon>
        <taxon>Tineoidea</taxon>
        <taxon>Psychidae</taxon>
        <taxon>Oiketicinae</taxon>
        <taxon>Eumeta</taxon>
    </lineage>
</organism>
<accession>A0A4C1ZJ45</accession>
<protein>
    <submittedName>
        <fullName evidence="2">Uncharacterized protein</fullName>
    </submittedName>
</protein>
<feature type="region of interest" description="Disordered" evidence="1">
    <location>
        <begin position="1"/>
        <end position="21"/>
    </location>
</feature>
<reference evidence="2 3" key="1">
    <citation type="journal article" date="2019" name="Commun. Biol.">
        <title>The bagworm genome reveals a unique fibroin gene that provides high tensile strength.</title>
        <authorList>
            <person name="Kono N."/>
            <person name="Nakamura H."/>
            <person name="Ohtoshi R."/>
            <person name="Tomita M."/>
            <person name="Numata K."/>
            <person name="Arakawa K."/>
        </authorList>
    </citation>
    <scope>NUCLEOTIDE SEQUENCE [LARGE SCALE GENOMIC DNA]</scope>
</reference>